<dbReference type="PANTHER" id="PTHR30283">
    <property type="entry name" value="PEROXIDE STRESS RESPONSE PROTEIN YAAA"/>
    <property type="match status" value="1"/>
</dbReference>
<keyword evidence="3" id="KW-1185">Reference proteome</keyword>
<sequence>MKILIPTAKELNLQANTVPTKCLSETSQAVLDSLATYTKQDLAELYGISFERAEEEYQRIQALKQQKAEAYPALDLFDGLMYRNIKRQGLSPLEKDYLEQHLLITSSLYGVIPAYSAISPHRLDFMMKVKVAGKSLKQHWKVMFDAAVEGEEVLLSLLSSEFETVFSKAVRKKMITFKFLEDRGGQLKIHSTISKKARGQFLTALLENQIDDLATIGQLSFAGFHFREDLSSEKEYVFAKKG</sequence>
<dbReference type="NCBIfam" id="NF002543">
    <property type="entry name" value="PRK02101.1-4"/>
    <property type="match status" value="1"/>
</dbReference>
<dbReference type="HAMAP" id="MF_00652">
    <property type="entry name" value="UPF0246"/>
    <property type="match status" value="1"/>
</dbReference>
<dbReference type="PANTHER" id="PTHR30283:SF4">
    <property type="entry name" value="PEROXIDE STRESS RESISTANCE PROTEIN YAAA"/>
    <property type="match status" value="1"/>
</dbReference>
<comment type="caution">
    <text evidence="2">The sequence shown here is derived from an EMBL/GenBank/DDBJ whole genome shotgun (WGS) entry which is preliminary data.</text>
</comment>
<dbReference type="GO" id="GO:0005829">
    <property type="term" value="C:cytosol"/>
    <property type="evidence" value="ECO:0007669"/>
    <property type="project" value="TreeGrafter"/>
</dbReference>
<reference evidence="2" key="2">
    <citation type="submission" date="2020-09" db="EMBL/GenBank/DDBJ databases">
        <authorList>
            <person name="Sun Q."/>
            <person name="Zhou Y."/>
        </authorList>
    </citation>
    <scope>NUCLEOTIDE SEQUENCE</scope>
    <source>
        <strain evidence="2">CGMCC 1.15533</strain>
    </source>
</reference>
<dbReference type="InterPro" id="IPR005583">
    <property type="entry name" value="YaaA"/>
</dbReference>
<organism evidence="2 3">
    <name type="scientific">Streptococcus himalayensis</name>
    <dbReference type="NCBI Taxonomy" id="1888195"/>
    <lineage>
        <taxon>Bacteria</taxon>
        <taxon>Bacillati</taxon>
        <taxon>Bacillota</taxon>
        <taxon>Bacilli</taxon>
        <taxon>Lactobacillales</taxon>
        <taxon>Streptococcaceae</taxon>
        <taxon>Streptococcus</taxon>
    </lineage>
</organism>
<comment type="similarity">
    <text evidence="1">Belongs to the UPF0246 family.</text>
</comment>
<dbReference type="Pfam" id="PF03883">
    <property type="entry name" value="H2O2_YaaD"/>
    <property type="match status" value="1"/>
</dbReference>
<dbReference type="RefSeq" id="WP_068991945.1">
    <property type="nucleotide sequence ID" value="NZ_BMJN01000016.1"/>
</dbReference>
<evidence type="ECO:0000256" key="1">
    <source>
        <dbReference type="HAMAP-Rule" id="MF_00652"/>
    </source>
</evidence>
<gene>
    <name evidence="2" type="ORF">GCM10011510_11250</name>
</gene>
<protein>
    <recommendedName>
        <fullName evidence="1">UPF0246 protein GCM10011510_11250</fullName>
    </recommendedName>
</protein>
<reference evidence="2" key="1">
    <citation type="journal article" date="2014" name="Int. J. Syst. Evol. Microbiol.">
        <title>Complete genome sequence of Corynebacterium casei LMG S-19264T (=DSM 44701T), isolated from a smear-ripened cheese.</title>
        <authorList>
            <consortium name="US DOE Joint Genome Institute (JGI-PGF)"/>
            <person name="Walter F."/>
            <person name="Albersmeier A."/>
            <person name="Kalinowski J."/>
            <person name="Ruckert C."/>
        </authorList>
    </citation>
    <scope>NUCLEOTIDE SEQUENCE</scope>
    <source>
        <strain evidence="2">CGMCC 1.15533</strain>
    </source>
</reference>
<accession>A0A917A808</accession>
<proteinExistence type="inferred from homology"/>
<evidence type="ECO:0000313" key="3">
    <source>
        <dbReference type="Proteomes" id="UP000660801"/>
    </source>
</evidence>
<dbReference type="Proteomes" id="UP000660801">
    <property type="component" value="Unassembled WGS sequence"/>
</dbReference>
<name>A0A917A808_9STRE</name>
<dbReference type="EMBL" id="BMJN01000016">
    <property type="protein sequence ID" value="GGE31682.1"/>
    <property type="molecule type" value="Genomic_DNA"/>
</dbReference>
<dbReference type="OrthoDB" id="9777133at2"/>
<dbReference type="GO" id="GO:0033194">
    <property type="term" value="P:response to hydroperoxide"/>
    <property type="evidence" value="ECO:0007669"/>
    <property type="project" value="TreeGrafter"/>
</dbReference>
<dbReference type="AlphaFoldDB" id="A0A917A808"/>
<evidence type="ECO:0000313" key="2">
    <source>
        <dbReference type="EMBL" id="GGE31682.1"/>
    </source>
</evidence>